<dbReference type="EC" id="3.6.1.7" evidence="2 5"/>
<evidence type="ECO:0000256" key="6">
    <source>
        <dbReference type="RuleBase" id="RU004168"/>
    </source>
</evidence>
<dbReference type="PANTHER" id="PTHR47268:SF4">
    <property type="entry name" value="ACYLPHOSPHATASE"/>
    <property type="match status" value="1"/>
</dbReference>
<comment type="similarity">
    <text evidence="1 6">Belongs to the acylphosphatase family.</text>
</comment>
<evidence type="ECO:0000256" key="4">
    <source>
        <dbReference type="ARBA" id="ARBA00047645"/>
    </source>
</evidence>
<evidence type="ECO:0000259" key="7">
    <source>
        <dbReference type="PROSITE" id="PS51160"/>
    </source>
</evidence>
<dbReference type="EMBL" id="QEOP01000002">
    <property type="protein sequence ID" value="PVZ94920.1"/>
    <property type="molecule type" value="Genomic_DNA"/>
</dbReference>
<protein>
    <recommendedName>
        <fullName evidence="3 5">acylphosphatase</fullName>
        <ecNumber evidence="2 5">3.6.1.7</ecNumber>
    </recommendedName>
</protein>
<accession>A0A2V1HVB0</accession>
<dbReference type="InterPro" id="IPR017968">
    <property type="entry name" value="Acylphosphatase_CS"/>
</dbReference>
<evidence type="ECO:0000256" key="5">
    <source>
        <dbReference type="PROSITE-ProRule" id="PRU00520"/>
    </source>
</evidence>
<dbReference type="AlphaFoldDB" id="A0A2V1HVB0"/>
<sequence length="93" mass="9972">MDQEGAVARKVLVSGRVQGVGFRVATVEAARRIGVAGTVRNLFDGRVEAIIEGAPQVVEQMLDWLRSGPPTARVEQVQVTEARPTGASGFELR</sequence>
<dbReference type="PROSITE" id="PS00150">
    <property type="entry name" value="ACYLPHOSPHATASE_1"/>
    <property type="match status" value="1"/>
</dbReference>
<dbReference type="PANTHER" id="PTHR47268">
    <property type="entry name" value="ACYLPHOSPHATASE"/>
    <property type="match status" value="1"/>
</dbReference>
<dbReference type="Gene3D" id="3.30.70.100">
    <property type="match status" value="1"/>
</dbReference>
<keyword evidence="5" id="KW-0378">Hydrolase</keyword>
<evidence type="ECO:0000256" key="3">
    <source>
        <dbReference type="ARBA" id="ARBA00015991"/>
    </source>
</evidence>
<feature type="domain" description="Acylphosphatase-like" evidence="7">
    <location>
        <begin position="8"/>
        <end position="93"/>
    </location>
</feature>
<dbReference type="InterPro" id="IPR020456">
    <property type="entry name" value="Acylphosphatase"/>
</dbReference>
<feature type="active site" evidence="5">
    <location>
        <position position="23"/>
    </location>
</feature>
<reference evidence="8 9" key="1">
    <citation type="submission" date="2018-05" db="EMBL/GenBank/DDBJ databases">
        <title>Amnibacterium sp. M8JJ-5, whole genome shotgun sequence.</title>
        <authorList>
            <person name="Tuo L."/>
        </authorList>
    </citation>
    <scope>NUCLEOTIDE SEQUENCE [LARGE SCALE GENOMIC DNA]</scope>
    <source>
        <strain evidence="8 9">M8JJ-5</strain>
    </source>
</reference>
<proteinExistence type="inferred from homology"/>
<name>A0A2V1HVB0_9MICO</name>
<feature type="active site" evidence="5">
    <location>
        <position position="41"/>
    </location>
</feature>
<dbReference type="PROSITE" id="PS51160">
    <property type="entry name" value="ACYLPHOSPHATASE_3"/>
    <property type="match status" value="1"/>
</dbReference>
<evidence type="ECO:0000313" key="9">
    <source>
        <dbReference type="Proteomes" id="UP000244893"/>
    </source>
</evidence>
<keyword evidence="9" id="KW-1185">Reference proteome</keyword>
<comment type="caution">
    <text evidence="8">The sequence shown here is derived from an EMBL/GenBank/DDBJ whole genome shotgun (WGS) entry which is preliminary data.</text>
</comment>
<dbReference type="GO" id="GO:0003998">
    <property type="term" value="F:acylphosphatase activity"/>
    <property type="evidence" value="ECO:0007669"/>
    <property type="project" value="UniProtKB-EC"/>
</dbReference>
<evidence type="ECO:0000313" key="8">
    <source>
        <dbReference type="EMBL" id="PVZ94920.1"/>
    </source>
</evidence>
<evidence type="ECO:0000256" key="2">
    <source>
        <dbReference type="ARBA" id="ARBA00012150"/>
    </source>
</evidence>
<dbReference type="InterPro" id="IPR036046">
    <property type="entry name" value="Acylphosphatase-like_dom_sf"/>
</dbReference>
<dbReference type="OrthoDB" id="3182027at2"/>
<gene>
    <name evidence="8" type="ORF">DDQ50_12190</name>
</gene>
<organism evidence="8 9">
    <name type="scientific">Amnibacterium flavum</name>
    <dbReference type="NCBI Taxonomy" id="2173173"/>
    <lineage>
        <taxon>Bacteria</taxon>
        <taxon>Bacillati</taxon>
        <taxon>Actinomycetota</taxon>
        <taxon>Actinomycetes</taxon>
        <taxon>Micrococcales</taxon>
        <taxon>Microbacteriaceae</taxon>
        <taxon>Amnibacterium</taxon>
    </lineage>
</organism>
<dbReference type="Proteomes" id="UP000244893">
    <property type="component" value="Unassembled WGS sequence"/>
</dbReference>
<evidence type="ECO:0000256" key="1">
    <source>
        <dbReference type="ARBA" id="ARBA00005614"/>
    </source>
</evidence>
<dbReference type="SUPFAM" id="SSF54975">
    <property type="entry name" value="Acylphosphatase/BLUF domain-like"/>
    <property type="match status" value="1"/>
</dbReference>
<dbReference type="InterPro" id="IPR001792">
    <property type="entry name" value="Acylphosphatase-like_dom"/>
</dbReference>
<comment type="catalytic activity">
    <reaction evidence="4 5">
        <text>an acyl phosphate + H2O = a carboxylate + phosphate + H(+)</text>
        <dbReference type="Rhea" id="RHEA:14965"/>
        <dbReference type="ChEBI" id="CHEBI:15377"/>
        <dbReference type="ChEBI" id="CHEBI:15378"/>
        <dbReference type="ChEBI" id="CHEBI:29067"/>
        <dbReference type="ChEBI" id="CHEBI:43474"/>
        <dbReference type="ChEBI" id="CHEBI:59918"/>
        <dbReference type="EC" id="3.6.1.7"/>
    </reaction>
</comment>
<dbReference type="Pfam" id="PF00708">
    <property type="entry name" value="Acylphosphatase"/>
    <property type="match status" value="1"/>
</dbReference>